<dbReference type="Proteomes" id="UP000241284">
    <property type="component" value="Unassembled WGS sequence"/>
</dbReference>
<feature type="domain" description="Zinc-ribbon" evidence="3">
    <location>
        <begin position="3"/>
        <end position="25"/>
    </location>
</feature>
<feature type="compositionally biased region" description="Low complexity" evidence="1">
    <location>
        <begin position="37"/>
        <end position="47"/>
    </location>
</feature>
<gene>
    <name evidence="4" type="ORF">B9Q06_05305</name>
</gene>
<evidence type="ECO:0000259" key="3">
    <source>
        <dbReference type="Pfam" id="PF13240"/>
    </source>
</evidence>
<evidence type="ECO:0000313" key="4">
    <source>
        <dbReference type="EMBL" id="PSN95599.1"/>
    </source>
</evidence>
<feature type="transmembrane region" description="Helical" evidence="2">
    <location>
        <begin position="75"/>
        <end position="96"/>
    </location>
</feature>
<feature type="region of interest" description="Disordered" evidence="1">
    <location>
        <begin position="204"/>
        <end position="229"/>
    </location>
</feature>
<name>A0A2R6BAC2_9ARCH</name>
<keyword evidence="2" id="KW-0472">Membrane</keyword>
<proteinExistence type="predicted"/>
<dbReference type="EMBL" id="NEXH01000008">
    <property type="protein sequence ID" value="PSN95599.1"/>
    <property type="molecule type" value="Genomic_DNA"/>
</dbReference>
<sequence length="229" mass="24426">MRKCSLCGAKNPDSAVSCTNCGAPLYIQQEEQTYQQQTYTASSQGGTPAEAQNPPQGVTQGANTPVAVVDFKRGLPIMGILSTLVFIVIVAISSLSSGGLSYPLLAFVFILVAATLINALGRNRSGLARIRYEFYPDSMKVEYGRGSTSVPYTEFEDLRLRGGRIIVDLKPGSQMRRIIVPQNPPVSGGSTTLYEWLNSKIKAEENSEGDSADQAEPSAPVNPGAPPAP</sequence>
<protein>
    <recommendedName>
        <fullName evidence="3">Zinc-ribbon domain-containing protein</fullName>
    </recommendedName>
</protein>
<dbReference type="InterPro" id="IPR026870">
    <property type="entry name" value="Zinc_ribbon_dom"/>
</dbReference>
<evidence type="ECO:0000256" key="2">
    <source>
        <dbReference type="SAM" id="Phobius"/>
    </source>
</evidence>
<accession>A0A2R6BAC2</accession>
<dbReference type="AlphaFoldDB" id="A0A2R6BAC2"/>
<reference evidence="4 5" key="1">
    <citation type="submission" date="2017-04" db="EMBL/GenBank/DDBJ databases">
        <title>Novel microbial lineages endemic to geothermal iron-oxide mats fill important gaps in the evolutionary history of Archaea.</title>
        <authorList>
            <person name="Jay Z.J."/>
            <person name="Beam J.P."/>
            <person name="Dlakic M."/>
            <person name="Rusch D.B."/>
            <person name="Kozubal M.A."/>
            <person name="Inskeep W.P."/>
        </authorList>
    </citation>
    <scope>NUCLEOTIDE SEQUENCE [LARGE SCALE GENOMIC DNA]</scope>
    <source>
        <strain evidence="4">ECH_B_2</strain>
    </source>
</reference>
<comment type="caution">
    <text evidence="4">The sequence shown here is derived from an EMBL/GenBank/DDBJ whole genome shotgun (WGS) entry which is preliminary data.</text>
</comment>
<evidence type="ECO:0000313" key="5">
    <source>
        <dbReference type="Proteomes" id="UP000241284"/>
    </source>
</evidence>
<organism evidence="4 5">
    <name type="scientific">Candidatus Marsarchaeota G2 archaeon ECH_B_2</name>
    <dbReference type="NCBI Taxonomy" id="1978160"/>
    <lineage>
        <taxon>Archaea</taxon>
        <taxon>Candidatus Marsarchaeota</taxon>
        <taxon>Candidatus Marsarchaeota group 2</taxon>
    </lineage>
</organism>
<feature type="region of interest" description="Disordered" evidence="1">
    <location>
        <begin position="37"/>
        <end position="59"/>
    </location>
</feature>
<dbReference type="Pfam" id="PF13240">
    <property type="entry name" value="Zn_Ribbon_1"/>
    <property type="match status" value="1"/>
</dbReference>
<keyword evidence="2" id="KW-0812">Transmembrane</keyword>
<feature type="transmembrane region" description="Helical" evidence="2">
    <location>
        <begin position="102"/>
        <end position="121"/>
    </location>
</feature>
<evidence type="ECO:0000256" key="1">
    <source>
        <dbReference type="SAM" id="MobiDB-lite"/>
    </source>
</evidence>
<keyword evidence="2" id="KW-1133">Transmembrane helix</keyword>